<comment type="caution">
    <text evidence="2">The sequence shown here is derived from an EMBL/GenBank/DDBJ whole genome shotgun (WGS) entry which is preliminary data.</text>
</comment>
<feature type="non-terminal residue" evidence="2">
    <location>
        <position position="1"/>
    </location>
</feature>
<dbReference type="EMBL" id="LRGB01013577">
    <property type="protein sequence ID" value="KZR99459.1"/>
    <property type="molecule type" value="Genomic_DNA"/>
</dbReference>
<evidence type="ECO:0000256" key="1">
    <source>
        <dbReference type="SAM" id="MobiDB-lite"/>
    </source>
</evidence>
<evidence type="ECO:0000313" key="3">
    <source>
        <dbReference type="Proteomes" id="UP000076858"/>
    </source>
</evidence>
<feature type="compositionally biased region" description="Polar residues" evidence="1">
    <location>
        <begin position="42"/>
        <end position="56"/>
    </location>
</feature>
<sequence length="56" mass="6466">TSESVNCKVIRVVTRSRFFENSLRITMSEADDDCDFDENADPNTSHVSQRRQSNTR</sequence>
<name>A0A164GX28_9CRUS</name>
<dbReference type="Proteomes" id="UP000076858">
    <property type="component" value="Unassembled WGS sequence"/>
</dbReference>
<protein>
    <submittedName>
        <fullName evidence="2">Uncharacterized protein</fullName>
    </submittedName>
</protein>
<keyword evidence="3" id="KW-1185">Reference proteome</keyword>
<reference evidence="2 3" key="1">
    <citation type="submission" date="2016-03" db="EMBL/GenBank/DDBJ databases">
        <title>EvidentialGene: Evidence-directed Construction of Genes on Genomes.</title>
        <authorList>
            <person name="Gilbert D.G."/>
            <person name="Choi J.-H."/>
            <person name="Mockaitis K."/>
            <person name="Colbourne J."/>
            <person name="Pfrender M."/>
        </authorList>
    </citation>
    <scope>NUCLEOTIDE SEQUENCE [LARGE SCALE GENOMIC DNA]</scope>
    <source>
        <strain evidence="2 3">Xinb3</strain>
        <tissue evidence="2">Complete organism</tissue>
    </source>
</reference>
<proteinExistence type="predicted"/>
<evidence type="ECO:0000313" key="2">
    <source>
        <dbReference type="EMBL" id="KZR99459.1"/>
    </source>
</evidence>
<gene>
    <name evidence="2" type="ORF">APZ42_004658</name>
</gene>
<organism evidence="2 3">
    <name type="scientific">Daphnia magna</name>
    <dbReference type="NCBI Taxonomy" id="35525"/>
    <lineage>
        <taxon>Eukaryota</taxon>
        <taxon>Metazoa</taxon>
        <taxon>Ecdysozoa</taxon>
        <taxon>Arthropoda</taxon>
        <taxon>Crustacea</taxon>
        <taxon>Branchiopoda</taxon>
        <taxon>Diplostraca</taxon>
        <taxon>Cladocera</taxon>
        <taxon>Anomopoda</taxon>
        <taxon>Daphniidae</taxon>
        <taxon>Daphnia</taxon>
    </lineage>
</organism>
<dbReference type="AlphaFoldDB" id="A0A164GX28"/>
<accession>A0A164GX28</accession>
<feature type="region of interest" description="Disordered" evidence="1">
    <location>
        <begin position="32"/>
        <end position="56"/>
    </location>
</feature>